<dbReference type="SUPFAM" id="SSF54427">
    <property type="entry name" value="NTF2-like"/>
    <property type="match status" value="1"/>
</dbReference>
<dbReference type="KEGG" id="pprc:PFLCHA0_c23420"/>
<dbReference type="EMBL" id="CP003190">
    <property type="protein sequence ID" value="AGL84113.1"/>
    <property type="molecule type" value="Genomic_DNA"/>
</dbReference>
<protein>
    <recommendedName>
        <fullName evidence="1">DUF4440 domain-containing protein</fullName>
    </recommendedName>
</protein>
<dbReference type="HOGENOM" id="CLU_119560_2_0_6"/>
<feature type="domain" description="DUF4440" evidence="1">
    <location>
        <begin position="10"/>
        <end position="110"/>
    </location>
</feature>
<dbReference type="Proteomes" id="UP000013940">
    <property type="component" value="Chromosome"/>
</dbReference>
<proteinExistence type="predicted"/>
<gene>
    <name evidence="2" type="ORF">PFLCHA0_c23420</name>
</gene>
<organism evidence="2 3">
    <name type="scientific">Pseudomonas protegens (strain DSM 19095 / LMG 27888 / CFBP 6595 / CHA0)</name>
    <dbReference type="NCBI Taxonomy" id="1124983"/>
    <lineage>
        <taxon>Bacteria</taxon>
        <taxon>Pseudomonadati</taxon>
        <taxon>Pseudomonadota</taxon>
        <taxon>Gammaproteobacteria</taxon>
        <taxon>Pseudomonadales</taxon>
        <taxon>Pseudomonadaceae</taxon>
        <taxon>Pseudomonas</taxon>
    </lineage>
</organism>
<dbReference type="InterPro" id="IPR032710">
    <property type="entry name" value="NTF2-like_dom_sf"/>
</dbReference>
<dbReference type="eggNOG" id="COG4994">
    <property type="taxonomic scope" value="Bacteria"/>
</dbReference>
<evidence type="ECO:0000259" key="1">
    <source>
        <dbReference type="Pfam" id="PF14534"/>
    </source>
</evidence>
<dbReference type="Pfam" id="PF14534">
    <property type="entry name" value="DUF4440"/>
    <property type="match status" value="1"/>
</dbReference>
<dbReference type="InterPro" id="IPR027843">
    <property type="entry name" value="DUF4440"/>
</dbReference>
<accession>A0A2C9EKB5</accession>
<reference evidence="3" key="1">
    <citation type="journal article" date="2014" name="Genome Announc.">
        <title>Full-genome sequence of the plant growth-promoting bacterium Pseudomonas protegens CHA0.</title>
        <authorList>
            <person name="Jousset A."/>
            <person name="Schuldes J."/>
            <person name="Keel C."/>
            <person name="Maurhofer M."/>
            <person name="Daniel R."/>
            <person name="Scheu S."/>
            <person name="Thuermer A."/>
        </authorList>
    </citation>
    <scope>NUCLEOTIDE SEQUENCE [LARGE SCALE GENOMIC DNA]</scope>
    <source>
        <strain evidence="3">DSM 19095 / LMG 27888 / CFBP 6595 / CHA0</strain>
    </source>
</reference>
<name>A0A2C9EKB5_PSEPH</name>
<dbReference type="AlphaFoldDB" id="A0A2C9EKB5"/>
<evidence type="ECO:0000313" key="3">
    <source>
        <dbReference type="Proteomes" id="UP000013940"/>
    </source>
</evidence>
<evidence type="ECO:0000313" key="2">
    <source>
        <dbReference type="EMBL" id="AGL84113.1"/>
    </source>
</evidence>
<dbReference type="Gene3D" id="3.10.450.50">
    <property type="match status" value="1"/>
</dbReference>
<sequence>MELSDHLLMLERQLQQAEVRADRQALEALLADDFLEFGVSGGRWDKAQVLASLPQQVFIERRISEFAVQCLGADLAQVTYLCHNAAAPGRAASSAWRSSLWRCQEGRWQMLFHQGTPRPSA</sequence>